<organism evidence="6 7">
    <name type="scientific">Xylaria hypoxylon</name>
    <dbReference type="NCBI Taxonomy" id="37992"/>
    <lineage>
        <taxon>Eukaryota</taxon>
        <taxon>Fungi</taxon>
        <taxon>Dikarya</taxon>
        <taxon>Ascomycota</taxon>
        <taxon>Pezizomycotina</taxon>
        <taxon>Sordariomycetes</taxon>
        <taxon>Xylariomycetidae</taxon>
        <taxon>Xylariales</taxon>
        <taxon>Xylariaceae</taxon>
        <taxon>Xylaria</taxon>
    </lineage>
</organism>
<evidence type="ECO:0000256" key="3">
    <source>
        <dbReference type="ARBA" id="ARBA00022827"/>
    </source>
</evidence>
<dbReference type="GO" id="GO:0016491">
    <property type="term" value="F:oxidoreductase activity"/>
    <property type="evidence" value="ECO:0007669"/>
    <property type="project" value="UniProtKB-KW"/>
</dbReference>
<dbReference type="InterPro" id="IPR006094">
    <property type="entry name" value="Oxid_FAD_bind_N"/>
</dbReference>
<name>A0A4Z0YWD3_9PEZI</name>
<dbReference type="STRING" id="37992.A0A4Z0YWD3"/>
<dbReference type="PANTHER" id="PTHR42973">
    <property type="entry name" value="BINDING OXIDOREDUCTASE, PUTATIVE (AFU_ORTHOLOGUE AFUA_1G17690)-RELATED"/>
    <property type="match status" value="1"/>
</dbReference>
<evidence type="ECO:0000313" key="6">
    <source>
        <dbReference type="EMBL" id="TGJ88729.1"/>
    </source>
</evidence>
<feature type="domain" description="FAD linked oxidase N-terminal" evidence="5">
    <location>
        <begin position="44"/>
        <end position="185"/>
    </location>
</feature>
<accession>A0A4Z0YWD3</accession>
<proteinExistence type="inferred from homology"/>
<evidence type="ECO:0000313" key="7">
    <source>
        <dbReference type="Proteomes" id="UP000297716"/>
    </source>
</evidence>
<comment type="similarity">
    <text evidence="1">Belongs to the oxygen-dependent FAD-linked oxidoreductase family.</text>
</comment>
<evidence type="ECO:0000256" key="4">
    <source>
        <dbReference type="ARBA" id="ARBA00023002"/>
    </source>
</evidence>
<comment type="caution">
    <text evidence="6">The sequence shown here is derived from an EMBL/GenBank/DDBJ whole genome shotgun (WGS) entry which is preliminary data.</text>
</comment>
<evidence type="ECO:0000256" key="2">
    <source>
        <dbReference type="ARBA" id="ARBA00022630"/>
    </source>
</evidence>
<dbReference type="SUPFAM" id="SSF56176">
    <property type="entry name" value="FAD-binding/transporter-associated domain-like"/>
    <property type="match status" value="1"/>
</dbReference>
<sequence>MDPSQAIDALTKVLPSGQLIIQGTQEYDDLKGSYQSIRSSETQPAAIFRPKSADEVSTFVRTIRPFAFSGQAPFAIFGAGQQPALGCNNIQGGITLNLSLITGITVKEETVSIAAGERWGAVYEKLDPLGLSVAGGRSARNGIGGLALQDAHHHPRRTRSKADSRENQQVVNYQIVLASGDIVDANAKDHPDLWRALRGGGNNFGVPDATPETHLMVSTGFAAVFSPDPMCQNQVYYTQAVDKPEVLEPFTSIQPQIDPLSTLRLIPTVTEAAKEQAGDQQVAKRAAYMNVTVKADIATLQAAADIYTAAIDPVKATEGLICSLTFQPYAKSLLQSSASKGGDVLGLSPSSGSLVNLLLLTYWSNAKDDDAILGAMKTALRGIDQDATSKGTKVDYVYMNYASEDQDVIKSYGGENKEFLQEASKKYDPEGLFQKGVPGGWKLFT</sequence>
<gene>
    <name evidence="6" type="ORF">E0Z10_g92</name>
</gene>
<dbReference type="AlphaFoldDB" id="A0A4Z0YWD3"/>
<dbReference type="EMBL" id="SKBN01000001">
    <property type="protein sequence ID" value="TGJ88729.1"/>
    <property type="molecule type" value="Genomic_DNA"/>
</dbReference>
<evidence type="ECO:0000259" key="5">
    <source>
        <dbReference type="Pfam" id="PF01565"/>
    </source>
</evidence>
<keyword evidence="7" id="KW-1185">Reference proteome</keyword>
<dbReference type="GO" id="GO:0050660">
    <property type="term" value="F:flavin adenine dinucleotide binding"/>
    <property type="evidence" value="ECO:0007669"/>
    <property type="project" value="InterPro"/>
</dbReference>
<evidence type="ECO:0000256" key="1">
    <source>
        <dbReference type="ARBA" id="ARBA00005466"/>
    </source>
</evidence>
<dbReference type="Proteomes" id="UP000297716">
    <property type="component" value="Unassembled WGS sequence"/>
</dbReference>
<dbReference type="PANTHER" id="PTHR42973:SF22">
    <property type="entry name" value="FAD-BINDING PCMH-TYPE DOMAIN-CONTAINING PROTEIN-RELATED"/>
    <property type="match status" value="1"/>
</dbReference>
<keyword evidence="4" id="KW-0560">Oxidoreductase</keyword>
<keyword evidence="2" id="KW-0285">Flavoprotein</keyword>
<dbReference type="InterPro" id="IPR050416">
    <property type="entry name" value="FAD-linked_Oxidoreductase"/>
</dbReference>
<dbReference type="Pfam" id="PF01565">
    <property type="entry name" value="FAD_binding_4"/>
    <property type="match status" value="1"/>
</dbReference>
<dbReference type="InterPro" id="IPR016169">
    <property type="entry name" value="FAD-bd_PCMH_sub2"/>
</dbReference>
<dbReference type="Gene3D" id="3.30.465.10">
    <property type="match status" value="1"/>
</dbReference>
<protein>
    <recommendedName>
        <fullName evidence="5">FAD linked oxidase N-terminal domain-containing protein</fullName>
    </recommendedName>
</protein>
<dbReference type="InterPro" id="IPR036318">
    <property type="entry name" value="FAD-bd_PCMH-like_sf"/>
</dbReference>
<reference evidence="6 7" key="1">
    <citation type="submission" date="2019-03" db="EMBL/GenBank/DDBJ databases">
        <title>Draft genome sequence of Xylaria hypoxylon DSM 108379, a ubiquitous saprotrophic-parasitic fungi on hardwood.</title>
        <authorList>
            <person name="Buettner E."/>
            <person name="Leonhardt S."/>
            <person name="Gebauer A.M."/>
            <person name="Liers C."/>
            <person name="Hofrichter M."/>
            <person name="Kellner H."/>
        </authorList>
    </citation>
    <scope>NUCLEOTIDE SEQUENCE [LARGE SCALE GENOMIC DNA]</scope>
    <source>
        <strain evidence="6 7">DSM 108379</strain>
    </source>
</reference>
<dbReference type="OrthoDB" id="2151789at2759"/>
<keyword evidence="3" id="KW-0274">FAD</keyword>